<evidence type="ECO:0000313" key="1">
    <source>
        <dbReference type="EMBL" id="HIQ82163.1"/>
    </source>
</evidence>
<dbReference type="Proteomes" id="UP000824260">
    <property type="component" value="Unassembled WGS sequence"/>
</dbReference>
<comment type="caution">
    <text evidence="1">The sequence shown here is derived from an EMBL/GenBank/DDBJ whole genome shotgun (WGS) entry which is preliminary data.</text>
</comment>
<evidence type="ECO:0000313" key="2">
    <source>
        <dbReference type="Proteomes" id="UP000824260"/>
    </source>
</evidence>
<dbReference type="Pfam" id="PF12900">
    <property type="entry name" value="Pyridox_ox_2"/>
    <property type="match status" value="1"/>
</dbReference>
<dbReference type="InterPro" id="IPR024747">
    <property type="entry name" value="Pyridox_Oxase-rel"/>
</dbReference>
<dbReference type="PANTHER" id="PTHR34071">
    <property type="entry name" value="5-NITROIMIDAZOLE ANTIBIOTICS RESISTANCE PROTEIN, NIMA-FAMILY-RELATED PROTEIN-RELATED"/>
    <property type="match status" value="1"/>
</dbReference>
<accession>A0A9D1CW19</accession>
<organism evidence="1 2">
    <name type="scientific">Candidatus Pullichristensenella stercorigallinarum</name>
    <dbReference type="NCBI Taxonomy" id="2840909"/>
    <lineage>
        <taxon>Bacteria</taxon>
        <taxon>Bacillati</taxon>
        <taxon>Bacillota</taxon>
        <taxon>Clostridia</taxon>
        <taxon>Candidatus Pullichristensenella</taxon>
    </lineage>
</organism>
<gene>
    <name evidence="1" type="ORF">IAA52_03590</name>
</gene>
<dbReference type="Gene3D" id="2.30.110.10">
    <property type="entry name" value="Electron Transport, Fmn-binding Protein, Chain A"/>
    <property type="match status" value="1"/>
</dbReference>
<dbReference type="InterPro" id="IPR012349">
    <property type="entry name" value="Split_barrel_FMN-bd"/>
</dbReference>
<dbReference type="SUPFAM" id="SSF50475">
    <property type="entry name" value="FMN-binding split barrel"/>
    <property type="match status" value="1"/>
</dbReference>
<dbReference type="AlphaFoldDB" id="A0A9D1CW19"/>
<reference evidence="1" key="1">
    <citation type="submission" date="2020-10" db="EMBL/GenBank/DDBJ databases">
        <authorList>
            <person name="Gilroy R."/>
        </authorList>
    </citation>
    <scope>NUCLEOTIDE SEQUENCE</scope>
    <source>
        <strain evidence="1">ChiSjej6B24-2974</strain>
    </source>
</reference>
<protein>
    <submittedName>
        <fullName evidence="1">Pyridoxamine 5'-phosphate oxidase family protein</fullName>
    </submittedName>
</protein>
<dbReference type="PANTHER" id="PTHR34071:SF2">
    <property type="entry name" value="FLAVIN-NUCLEOTIDE-BINDING PROTEIN"/>
    <property type="match status" value="1"/>
</dbReference>
<sequence length="155" mass="17060">MRRKERQVTDMEQICGVINRCKVLRLGLNAPGAPYIVPMNFGCVLEGGSPVFYLHCAKEGRKVELLRANPFAGFEMDGSHALKEGDSPCAYSYCYESVVGTGRVTFVESAAEKSRALESILRHQTGREMSVSEAQAASVTVLRLEVETLSCKRNP</sequence>
<reference evidence="1" key="2">
    <citation type="journal article" date="2021" name="PeerJ">
        <title>Extensive microbial diversity within the chicken gut microbiome revealed by metagenomics and culture.</title>
        <authorList>
            <person name="Gilroy R."/>
            <person name="Ravi A."/>
            <person name="Getino M."/>
            <person name="Pursley I."/>
            <person name="Horton D.L."/>
            <person name="Alikhan N.F."/>
            <person name="Baker D."/>
            <person name="Gharbi K."/>
            <person name="Hall N."/>
            <person name="Watson M."/>
            <person name="Adriaenssens E.M."/>
            <person name="Foster-Nyarko E."/>
            <person name="Jarju S."/>
            <person name="Secka A."/>
            <person name="Antonio M."/>
            <person name="Oren A."/>
            <person name="Chaudhuri R.R."/>
            <person name="La Ragione R."/>
            <person name="Hildebrand F."/>
            <person name="Pallen M.J."/>
        </authorList>
    </citation>
    <scope>NUCLEOTIDE SEQUENCE</scope>
    <source>
        <strain evidence="1">ChiSjej6B24-2974</strain>
    </source>
</reference>
<proteinExistence type="predicted"/>
<name>A0A9D1CW19_9FIRM</name>
<dbReference type="EMBL" id="DVFZ01000035">
    <property type="protein sequence ID" value="HIQ82163.1"/>
    <property type="molecule type" value="Genomic_DNA"/>
</dbReference>